<name>A0A4S2MRV5_9PEZI</name>
<dbReference type="OrthoDB" id="405996at2759"/>
<dbReference type="PROSITE" id="PS50275">
    <property type="entry name" value="SAC"/>
    <property type="match status" value="1"/>
</dbReference>
<dbReference type="STRING" id="341454.A0A4S2MRV5"/>
<dbReference type="FunFam" id="3.60.10.10:FF:000029">
    <property type="entry name" value="Inositol polyphosphate 5-phosphatase"/>
    <property type="match status" value="1"/>
</dbReference>
<reference evidence="11 12" key="1">
    <citation type="submission" date="2019-04" db="EMBL/GenBank/DDBJ databases">
        <title>Comparative genomics and transcriptomics to analyze fruiting body development in filamentous ascomycetes.</title>
        <authorList>
            <consortium name="DOE Joint Genome Institute"/>
            <person name="Lutkenhaus R."/>
            <person name="Traeger S."/>
            <person name="Breuer J."/>
            <person name="Kuo A."/>
            <person name="Lipzen A."/>
            <person name="Pangilinan J."/>
            <person name="Dilworth D."/>
            <person name="Sandor L."/>
            <person name="Poggeler S."/>
            <person name="Barry K."/>
            <person name="Grigoriev I.V."/>
            <person name="Nowrousian M."/>
        </authorList>
    </citation>
    <scope>NUCLEOTIDE SEQUENCE [LARGE SCALE GENOMIC DNA]</scope>
    <source>
        <strain evidence="11 12">CBS 389.68</strain>
    </source>
</reference>
<organism evidence="11 12">
    <name type="scientific">Ascodesmis nigricans</name>
    <dbReference type="NCBI Taxonomy" id="341454"/>
    <lineage>
        <taxon>Eukaryota</taxon>
        <taxon>Fungi</taxon>
        <taxon>Dikarya</taxon>
        <taxon>Ascomycota</taxon>
        <taxon>Pezizomycotina</taxon>
        <taxon>Pezizomycetes</taxon>
        <taxon>Pezizales</taxon>
        <taxon>Ascodesmidaceae</taxon>
        <taxon>Ascodesmis</taxon>
    </lineage>
</organism>
<dbReference type="InterPro" id="IPR002013">
    <property type="entry name" value="SAC_dom"/>
</dbReference>
<dbReference type="InParanoid" id="A0A4S2MRV5"/>
<dbReference type="FunCoup" id="A0A4S2MRV5">
    <property type="interactions" value="381"/>
</dbReference>
<comment type="similarity">
    <text evidence="3">In the central section; belongs to the inositol 1,4,5-trisphosphate 5-phosphatase family.</text>
</comment>
<keyword evidence="7" id="KW-0378">Hydrolase</keyword>
<dbReference type="GO" id="GO:0016020">
    <property type="term" value="C:membrane"/>
    <property type="evidence" value="ECO:0007669"/>
    <property type="project" value="TreeGrafter"/>
</dbReference>
<protein>
    <recommendedName>
        <fullName evidence="4">phosphoinositide 5-phosphatase</fullName>
        <ecNumber evidence="4">3.1.3.36</ecNumber>
    </recommendedName>
</protein>
<evidence type="ECO:0000256" key="6">
    <source>
        <dbReference type="ARBA" id="ARBA00022490"/>
    </source>
</evidence>
<dbReference type="GO" id="GO:0015031">
    <property type="term" value="P:protein transport"/>
    <property type="evidence" value="ECO:0007669"/>
    <property type="project" value="UniProtKB-KW"/>
</dbReference>
<dbReference type="PANTHER" id="PTHR11200">
    <property type="entry name" value="INOSITOL 5-PHOSPHATASE"/>
    <property type="match status" value="1"/>
</dbReference>
<keyword evidence="6" id="KW-0963">Cytoplasm</keyword>
<dbReference type="Pfam" id="PF02383">
    <property type="entry name" value="Syja_N"/>
    <property type="match status" value="1"/>
</dbReference>
<dbReference type="InterPro" id="IPR000300">
    <property type="entry name" value="IPPc"/>
</dbReference>
<evidence type="ECO:0000313" key="12">
    <source>
        <dbReference type="Proteomes" id="UP000298138"/>
    </source>
</evidence>
<dbReference type="SUPFAM" id="SSF56219">
    <property type="entry name" value="DNase I-like"/>
    <property type="match status" value="1"/>
</dbReference>
<dbReference type="Pfam" id="PF22669">
    <property type="entry name" value="Exo_endo_phos2"/>
    <property type="match status" value="1"/>
</dbReference>
<comment type="similarity">
    <text evidence="2">Belongs to the synaptojanin family.</text>
</comment>
<keyword evidence="5" id="KW-0813">Transport</keyword>
<dbReference type="Proteomes" id="UP000298138">
    <property type="component" value="Unassembled WGS sequence"/>
</dbReference>
<evidence type="ECO:0000256" key="3">
    <source>
        <dbReference type="ARBA" id="ARBA00009678"/>
    </source>
</evidence>
<evidence type="ECO:0000259" key="10">
    <source>
        <dbReference type="PROSITE" id="PS50275"/>
    </source>
</evidence>
<dbReference type="Gene3D" id="3.60.10.10">
    <property type="entry name" value="Endonuclease/exonuclease/phosphatase"/>
    <property type="match status" value="1"/>
</dbReference>
<evidence type="ECO:0000256" key="7">
    <source>
        <dbReference type="ARBA" id="ARBA00022801"/>
    </source>
</evidence>
<evidence type="ECO:0000256" key="1">
    <source>
        <dbReference type="ARBA" id="ARBA00004496"/>
    </source>
</evidence>
<proteinExistence type="inferred from homology"/>
<dbReference type="EMBL" id="ML220136">
    <property type="protein sequence ID" value="TGZ78979.1"/>
    <property type="molecule type" value="Genomic_DNA"/>
</dbReference>
<dbReference type="SMART" id="SM00128">
    <property type="entry name" value="IPPc"/>
    <property type="match status" value="1"/>
</dbReference>
<dbReference type="GO" id="GO:0046856">
    <property type="term" value="P:phosphatidylinositol dephosphorylation"/>
    <property type="evidence" value="ECO:0007669"/>
    <property type="project" value="InterPro"/>
</dbReference>
<evidence type="ECO:0000313" key="11">
    <source>
        <dbReference type="EMBL" id="TGZ78979.1"/>
    </source>
</evidence>
<evidence type="ECO:0000256" key="8">
    <source>
        <dbReference type="ARBA" id="ARBA00022927"/>
    </source>
</evidence>
<comment type="subcellular location">
    <subcellularLocation>
        <location evidence="1">Cytoplasm</location>
    </subcellularLocation>
</comment>
<sequence length="1165" mass="130639">MSIKLLVNDYPQRSIALVTDSTVLIFHHSPDTRKDSDAGSYFTDFDISSSDTPQCSAELTDVSSIDLREYRPLSSRPCYGCLGLISLGPDVFVCAIASILQVATVRPNETASRIMGVEFYCLNNLRYDRMLQAEINSYPVESDGYDQGRSQMPLEEHPCLALRKLLGDGTFYFSGEFDLTNRLQDRSVEMEKFDVTAFDPSFMWNSYMIILDDSRILTCVIRGFVESMAIPRPTVRMENTGRVSGLPVYLTLISRLSCRRAGTRFNARGIDDDGNVANFVETETIIWNPGVQDDGHAFGFSYTQVRGSIPIFWEQQTGLLPGQQKITITRSHDATQPAFDKHMDGLVSKYGAAHVVNLLSESKTGERELSTAYRRHIRRSPLFYGHESQKQEITANLLKCTEYDFHAETKGPNGYEEAKRIKRYVNDSADGFGYFYMEDSADFTKQPTEAPQIIRQQEGIFRTNCLDCLDRTNLIQGILSYMAIESFFQDRQEYVGSEFWMRHSTLWADNGDALSKIYAGTGALKSSFTRTGKMSLAGAIADARKSATRMYINNFVDKDRQNTIDVLLGRLVNQDVVRLYDPINDYISSELVRRATEYTSEKNISVYVGTFNVNGKTDGLHEDLSPWLRPDFIDKTRKRPEVVVVGFQEMVELNPQQIMSTDPVRRKLWEDAILRSLNSEEGKDQYVLLRSGQLVGAALLIFVKASKIHYIKNVEGSIKKTGMSGVAGNKGAVAIRFEYASTRFCFVTAHLAAGFSNYEERNRDYATIAQGLRFQRDRRIADHDAVIWLGDFNYRIGLPDDKVRKLIEIGDLQTLYDNDQLHLQMVTGLTFGFHTEARITFNPTYKFDVGTDNYDTSEKSRIPAWCDRVLYKGNILEQLSYGSAELRFSDHRPVFGTFRCRVSLVDELAKDELSCQIYRERKNQLRYGLFPSDEEEDEDDLLDFEPLRPGLPPPSSDKSKWWLDGGLPAKSCVAAPNRSIPNPARPPNPFIESPVPDWVLVNSTPPRLDTVIKPVSRSFTGLASLQITGNLNGQPARRLPPPYDPGNLPAIGISRSSTMGPLAPMTIARRPLPPPALQTEPTPISSKPAMSSGDPISKKSPPRVPRKPVALIQNSGTDGTETPPPPLPRRMGMTDGDAPPVLPSGSTDLMDSGDAAPLREWKSLA</sequence>
<keyword evidence="12" id="KW-1185">Reference proteome</keyword>
<dbReference type="GO" id="GO:0043813">
    <property type="term" value="F:phosphatidylinositol-3,5-bisphosphate 5-phosphatase activity"/>
    <property type="evidence" value="ECO:0007669"/>
    <property type="project" value="TreeGrafter"/>
</dbReference>
<dbReference type="AlphaFoldDB" id="A0A4S2MRV5"/>
<evidence type="ECO:0000256" key="4">
    <source>
        <dbReference type="ARBA" id="ARBA00013044"/>
    </source>
</evidence>
<dbReference type="EC" id="3.1.3.36" evidence="4"/>
<evidence type="ECO:0000256" key="9">
    <source>
        <dbReference type="SAM" id="MobiDB-lite"/>
    </source>
</evidence>
<feature type="domain" description="SAC" evidence="10">
    <location>
        <begin position="162"/>
        <end position="520"/>
    </location>
</feature>
<gene>
    <name evidence="11" type="ORF">EX30DRAFT_309429</name>
</gene>
<feature type="compositionally biased region" description="Polar residues" evidence="9">
    <location>
        <begin position="1079"/>
        <end position="1089"/>
    </location>
</feature>
<dbReference type="InterPro" id="IPR036691">
    <property type="entry name" value="Endo/exonu/phosph_ase_sf"/>
</dbReference>
<dbReference type="InterPro" id="IPR046985">
    <property type="entry name" value="IP5"/>
</dbReference>
<feature type="region of interest" description="Disordered" evidence="9">
    <location>
        <begin position="1051"/>
        <end position="1165"/>
    </location>
</feature>
<dbReference type="GO" id="GO:0004439">
    <property type="term" value="F:phosphatidylinositol-4,5-bisphosphate 5-phosphatase activity"/>
    <property type="evidence" value="ECO:0007669"/>
    <property type="project" value="UniProtKB-EC"/>
</dbReference>
<evidence type="ECO:0000256" key="2">
    <source>
        <dbReference type="ARBA" id="ARBA00008943"/>
    </source>
</evidence>
<accession>A0A4S2MRV5</accession>
<dbReference type="GO" id="GO:0005737">
    <property type="term" value="C:cytoplasm"/>
    <property type="evidence" value="ECO:0007669"/>
    <property type="project" value="UniProtKB-SubCell"/>
</dbReference>
<dbReference type="PANTHER" id="PTHR11200:SF257">
    <property type="entry name" value="PHOSPHOINOSITIDE 5-PHOSPHATASE"/>
    <property type="match status" value="1"/>
</dbReference>
<keyword evidence="8" id="KW-0653">Protein transport</keyword>
<evidence type="ECO:0000256" key="5">
    <source>
        <dbReference type="ARBA" id="ARBA00022448"/>
    </source>
</evidence>